<evidence type="ECO:0000313" key="2">
    <source>
        <dbReference type="Proteomes" id="UP001153334"/>
    </source>
</evidence>
<reference evidence="1" key="1">
    <citation type="submission" date="2022-11" db="EMBL/GenBank/DDBJ databases">
        <title>Genome Sequence of Nemania bipapillata.</title>
        <authorList>
            <person name="Buettner E."/>
        </authorList>
    </citation>
    <scope>NUCLEOTIDE SEQUENCE</scope>
    <source>
        <strain evidence="1">CP14</strain>
    </source>
</reference>
<proteinExistence type="predicted"/>
<evidence type="ECO:0000313" key="1">
    <source>
        <dbReference type="EMBL" id="KAJ8111792.1"/>
    </source>
</evidence>
<dbReference type="Proteomes" id="UP001153334">
    <property type="component" value="Unassembled WGS sequence"/>
</dbReference>
<keyword evidence="2" id="KW-1185">Reference proteome</keyword>
<accession>A0ACC2I9I9</accession>
<dbReference type="EMBL" id="JAPESX010001739">
    <property type="protein sequence ID" value="KAJ8111792.1"/>
    <property type="molecule type" value="Genomic_DNA"/>
</dbReference>
<comment type="caution">
    <text evidence="1">The sequence shown here is derived from an EMBL/GenBank/DDBJ whole genome shotgun (WGS) entry which is preliminary data.</text>
</comment>
<gene>
    <name evidence="1" type="ORF">ONZ43_g5537</name>
</gene>
<organism evidence="1 2">
    <name type="scientific">Nemania bipapillata</name>
    <dbReference type="NCBI Taxonomy" id="110536"/>
    <lineage>
        <taxon>Eukaryota</taxon>
        <taxon>Fungi</taxon>
        <taxon>Dikarya</taxon>
        <taxon>Ascomycota</taxon>
        <taxon>Pezizomycotina</taxon>
        <taxon>Sordariomycetes</taxon>
        <taxon>Xylariomycetidae</taxon>
        <taxon>Xylariales</taxon>
        <taxon>Xylariaceae</taxon>
        <taxon>Nemania</taxon>
    </lineage>
</organism>
<sequence>MASQPKRSAEIKLGLDILYEPNDTENAVDIVAVHGLGANPEKSWQYDPGTGQVFDWLQDREGLPNDSPDSRIMRFAYGSAYQGQFKMKQYIGNIAAGLLNHLNLKRNDCSRRPIVLIGHSMGGIVIAKALCLAEREPTRYPGIFESIAGCLFFGTPFNGAPVAEIAHYWAKLNEGSGVAVNSQLLDLLKPDNESLRDLKRDFVKACNKLAQKVELFCFYEQQETSWDRVISKLANQEFPPELIARLDTKESRQFVTRESASLDGSNEMGLVKPHRELVMFKGIKDPEYQALCKQQEVLATYAKLFVRMGKGEGNSRKPQLSVENLWQCLRDMLTENSIGTVHFVINNLHNLPENSASTKTLIDLIGKDVRDEVPEKGKRVSTKWLFTSRSRDLIRECMESNPLIHSINLEDEKYGKTLKLELKQHAWDRVNDLQRNKGYNKAIAYFAGSVIGNRAEQSKWIDVAVVQLAALPAGADDIRIRNMLERVPQDFTALLDDAWTFVLRSSAQDLGSIKELLRALIITYEDPTEDELLVLTGLHPDNEKHKAYLRALIDKCKPLLCLKKLGKTNKIAFVNADVKSHLLGKSKNLLGLSNDDIRLQHGILALRCFSHILERLSAAPGGSTGKDASGLRTADNDNEKRPPPSPRMLFSAQVSDAGDAQGGFIDGVSLAAEGEELSEDDDSSDDDSDDDESDYDDSDGHIVDETSEKKGPLRALRYATVYWIRHASEATPDVAERLCLEDAFWSPQSKIRVQWCDEFERSTHTFELRDLDITGLNALHIASTIGFPHLVECLISSGHKTEMHEYDALENQPLHLAAAFGNMEIVELLLRQGARLDDAGPQGLSCTPLAMAASSGQIDLMQKLIHMGANKDAVASSIGPVINGAIISGVTEAVRLLINMGVKLSYDYEEPDETQVEENDGDDGVVVAILPPLALAALISDISLFSTVLEAGQSSLTAEEHAKALCMASVSGRIEVVEKLLDYVDELEVLQGCLQIATGEHNWDVVHLLLQKGGGLDCRELFKCAAEGSESLELILRECWDYTNESLPQELLDSCLYTATDFEKEETVKVLLEFGADPDAQGAEFGNALTASANDGTVAIARALLQAGADVNSPHGYALQAAAGRGHINMVELLVSHGAYIDSFSNRHEAGTALQAACNNGHCHVAAFLLNNGANPNLGSGSYMRPIIAAVLQRDTTDELLCQLLQCDGLDLDFCGGPLNAPPTHYAALCRPADDMRKLIQAGAPVDKVDGDGFTALMAAAGYGKPDTVKVLLDQNADFTIPNMLGLTALDLAVQLGHTECKECG</sequence>
<name>A0ACC2I9I9_9PEZI</name>
<protein>
    <submittedName>
        <fullName evidence="1">Uncharacterized protein</fullName>
    </submittedName>
</protein>